<keyword evidence="2 7" id="KW-0349">Heme</keyword>
<dbReference type="Proteomes" id="UP000240542">
    <property type="component" value="Unassembled WGS sequence"/>
</dbReference>
<dbReference type="OrthoDB" id="4133219at2"/>
<keyword evidence="5 7" id="KW-0408">Iron</keyword>
<dbReference type="RefSeq" id="WP_106585944.1">
    <property type="nucleotide sequence ID" value="NZ_PYGA01000023.1"/>
</dbReference>
<dbReference type="Pfam" id="PF00067">
    <property type="entry name" value="p450"/>
    <property type="match status" value="1"/>
</dbReference>
<dbReference type="EMBL" id="PYGA01000023">
    <property type="protein sequence ID" value="PSK90265.1"/>
    <property type="molecule type" value="Genomic_DNA"/>
</dbReference>
<evidence type="ECO:0000313" key="8">
    <source>
        <dbReference type="EMBL" id="PSK90265.1"/>
    </source>
</evidence>
<dbReference type="GO" id="GO:0020037">
    <property type="term" value="F:heme binding"/>
    <property type="evidence" value="ECO:0007669"/>
    <property type="project" value="InterPro"/>
</dbReference>
<organism evidence="8 9">
    <name type="scientific">Murinocardiopsis flavida</name>
    <dbReference type="NCBI Taxonomy" id="645275"/>
    <lineage>
        <taxon>Bacteria</taxon>
        <taxon>Bacillati</taxon>
        <taxon>Actinomycetota</taxon>
        <taxon>Actinomycetes</taxon>
        <taxon>Streptosporangiales</taxon>
        <taxon>Nocardiopsidaceae</taxon>
        <taxon>Murinocardiopsis</taxon>
    </lineage>
</organism>
<proteinExistence type="inferred from homology"/>
<dbReference type="Gene3D" id="1.10.630.10">
    <property type="entry name" value="Cytochrome P450"/>
    <property type="match status" value="1"/>
</dbReference>
<dbReference type="PRINTS" id="PR00359">
    <property type="entry name" value="BP450"/>
</dbReference>
<reference evidence="8 9" key="1">
    <citation type="submission" date="2018-03" db="EMBL/GenBank/DDBJ databases">
        <title>Genomic Encyclopedia of Archaeal and Bacterial Type Strains, Phase II (KMG-II): from individual species to whole genera.</title>
        <authorList>
            <person name="Goeker M."/>
        </authorList>
    </citation>
    <scope>NUCLEOTIDE SEQUENCE [LARGE SCALE GENOMIC DNA]</scope>
    <source>
        <strain evidence="8 9">DSM 45312</strain>
    </source>
</reference>
<evidence type="ECO:0000256" key="3">
    <source>
        <dbReference type="ARBA" id="ARBA00022723"/>
    </source>
</evidence>
<dbReference type="SUPFAM" id="SSF48264">
    <property type="entry name" value="Cytochrome P450"/>
    <property type="match status" value="1"/>
</dbReference>
<dbReference type="GO" id="GO:0005506">
    <property type="term" value="F:iron ion binding"/>
    <property type="evidence" value="ECO:0007669"/>
    <property type="project" value="InterPro"/>
</dbReference>
<keyword evidence="3 7" id="KW-0479">Metal-binding</keyword>
<comment type="caution">
    <text evidence="8">The sequence shown here is derived from an EMBL/GenBank/DDBJ whole genome shotgun (WGS) entry which is preliminary data.</text>
</comment>
<dbReference type="GO" id="GO:0016705">
    <property type="term" value="F:oxidoreductase activity, acting on paired donors, with incorporation or reduction of molecular oxygen"/>
    <property type="evidence" value="ECO:0007669"/>
    <property type="project" value="InterPro"/>
</dbReference>
<evidence type="ECO:0000313" key="9">
    <source>
        <dbReference type="Proteomes" id="UP000240542"/>
    </source>
</evidence>
<dbReference type="CDD" id="cd11030">
    <property type="entry name" value="CYP105-like"/>
    <property type="match status" value="1"/>
</dbReference>
<keyword evidence="9" id="KW-1185">Reference proteome</keyword>
<sequence>MPPTTSPESMTFPFQRQCPFAPPPEYDRLRAGEPVAKVPMALGGSAWLVTRYEDVRTVLSSPAFSADGTRPGFPRILPGQAQILERPPFIRMDPPQHGFYRRMIIQEFTHKRIKTMRPAIQAAVDRLLDDLLAGPRPVDLVEAFALPVPSLVICELLGVPYDDHEFFQSRSRAALTRASTAEQFATALGELRAYMDGLITRKQQDPGDDLMSRLVTDHLEPVGELGRDELVMMCLMLLNAGHETTVNMISLGTMALLEHPDQLAALRSDPELLPGTVEELLRYLSIADFVTARIAAEDTELGGAAIRAGDGVIALLAAADWDPGAFPEPERFDVHRGKRHHVAFGYGVHQCIGQNLARMELEIAFSSLFERIPTLRLAASADELPYKHGTLLYGVHELPVTW</sequence>
<dbReference type="PROSITE" id="PS00086">
    <property type="entry name" value="CYTOCHROME_P450"/>
    <property type="match status" value="1"/>
</dbReference>
<dbReference type="AlphaFoldDB" id="A0A2P8CZ60"/>
<name>A0A2P8CZ60_9ACTN</name>
<dbReference type="PRINTS" id="PR00385">
    <property type="entry name" value="P450"/>
</dbReference>
<evidence type="ECO:0000256" key="2">
    <source>
        <dbReference type="ARBA" id="ARBA00022617"/>
    </source>
</evidence>
<evidence type="ECO:0000256" key="1">
    <source>
        <dbReference type="ARBA" id="ARBA00010617"/>
    </source>
</evidence>
<dbReference type="GO" id="GO:0004497">
    <property type="term" value="F:monooxygenase activity"/>
    <property type="evidence" value="ECO:0007669"/>
    <property type="project" value="UniProtKB-KW"/>
</dbReference>
<dbReference type="PANTHER" id="PTHR46696:SF1">
    <property type="entry name" value="CYTOCHROME P450 YJIB-RELATED"/>
    <property type="match status" value="1"/>
</dbReference>
<gene>
    <name evidence="8" type="ORF">CLV63_12394</name>
</gene>
<dbReference type="InterPro" id="IPR036396">
    <property type="entry name" value="Cyt_P450_sf"/>
</dbReference>
<keyword evidence="4 7" id="KW-0560">Oxidoreductase</keyword>
<dbReference type="InterPro" id="IPR002397">
    <property type="entry name" value="Cyt_P450_B"/>
</dbReference>
<evidence type="ECO:0000256" key="4">
    <source>
        <dbReference type="ARBA" id="ARBA00023002"/>
    </source>
</evidence>
<dbReference type="InterPro" id="IPR017972">
    <property type="entry name" value="Cyt_P450_CS"/>
</dbReference>
<evidence type="ECO:0000256" key="7">
    <source>
        <dbReference type="RuleBase" id="RU000461"/>
    </source>
</evidence>
<dbReference type="InterPro" id="IPR001128">
    <property type="entry name" value="Cyt_P450"/>
</dbReference>
<comment type="similarity">
    <text evidence="1 7">Belongs to the cytochrome P450 family.</text>
</comment>
<evidence type="ECO:0000256" key="5">
    <source>
        <dbReference type="ARBA" id="ARBA00023004"/>
    </source>
</evidence>
<keyword evidence="6 7" id="KW-0503">Monooxygenase</keyword>
<accession>A0A2P8CZ60</accession>
<protein>
    <submittedName>
        <fullName evidence="8">Cytochrome P450</fullName>
    </submittedName>
</protein>
<evidence type="ECO:0000256" key="6">
    <source>
        <dbReference type="ARBA" id="ARBA00023033"/>
    </source>
</evidence>
<dbReference type="PANTHER" id="PTHR46696">
    <property type="entry name" value="P450, PUTATIVE (EUROFUNG)-RELATED"/>
    <property type="match status" value="1"/>
</dbReference>
<dbReference type="FunFam" id="1.10.630.10:FF:000018">
    <property type="entry name" value="Cytochrome P450 monooxygenase"/>
    <property type="match status" value="1"/>
</dbReference>